<evidence type="ECO:0000256" key="1">
    <source>
        <dbReference type="ARBA" id="ARBA00004123"/>
    </source>
</evidence>
<evidence type="ECO:0000259" key="8">
    <source>
        <dbReference type="Pfam" id="PF00010"/>
    </source>
</evidence>
<dbReference type="STRING" id="268474.A0A0V1N6X9"/>
<keyword evidence="6" id="KW-0175">Coiled coil</keyword>
<sequence>LNFTIHMYESTIGNSATVDSSTDRKKQVHLYCEKMRREAIKVGYAELKHLLPSKVTSLGYKLTNANILYRGIYIYIFFFLMLSSKNGQLLYFTGDGYFFSAADCLRELKQNNKDQTEEINRLRSEVVALQIICQNYARLSFQEEENFDRLSDINNAQTLKFELFREMFDYLGRSFDSSVNFDSYPSLAQSMLVWFEQTVDFQHLPELFNSVVKGKKPR</sequence>
<keyword evidence="3" id="KW-0238">DNA-binding</keyword>
<evidence type="ECO:0000256" key="4">
    <source>
        <dbReference type="ARBA" id="ARBA00023163"/>
    </source>
</evidence>
<dbReference type="InterPro" id="IPR036638">
    <property type="entry name" value="HLH_DNA-bd_sf"/>
</dbReference>
<dbReference type="OrthoDB" id="5778525at2759"/>
<keyword evidence="2" id="KW-0805">Transcription regulation</keyword>
<dbReference type="Gene3D" id="4.10.280.10">
    <property type="entry name" value="Helix-loop-helix DNA-binding domain"/>
    <property type="match status" value="1"/>
</dbReference>
<feature type="transmembrane region" description="Helical" evidence="7">
    <location>
        <begin position="67"/>
        <end position="83"/>
    </location>
</feature>
<dbReference type="AlphaFoldDB" id="A0A0V1N6X9"/>
<dbReference type="PANTHER" id="PTHR15741">
    <property type="entry name" value="BASIC HELIX-LOOP-HELIX ZIP TRANSCRIPTION FACTOR"/>
    <property type="match status" value="1"/>
</dbReference>
<feature type="coiled-coil region" evidence="6">
    <location>
        <begin position="105"/>
        <end position="132"/>
    </location>
</feature>
<feature type="non-terminal residue" evidence="9">
    <location>
        <position position="1"/>
    </location>
</feature>
<gene>
    <name evidence="9" type="primary">Mlx</name>
    <name evidence="9" type="ORF">T10_5283</name>
</gene>
<dbReference type="PANTHER" id="PTHR15741:SF25">
    <property type="entry name" value="MAX-LIKE PROTEIN X"/>
    <property type="match status" value="1"/>
</dbReference>
<keyword evidence="4" id="KW-0804">Transcription</keyword>
<evidence type="ECO:0000256" key="2">
    <source>
        <dbReference type="ARBA" id="ARBA00023015"/>
    </source>
</evidence>
<keyword evidence="7" id="KW-1133">Transmembrane helix</keyword>
<dbReference type="Pfam" id="PF00010">
    <property type="entry name" value="HLH"/>
    <property type="match status" value="1"/>
</dbReference>
<dbReference type="EMBL" id="JYDO01000005">
    <property type="protein sequence ID" value="KRZ79635.1"/>
    <property type="molecule type" value="Genomic_DNA"/>
</dbReference>
<dbReference type="InterPro" id="IPR052207">
    <property type="entry name" value="Max-like/E-box_TFs"/>
</dbReference>
<feature type="domain" description="BHLH" evidence="8">
    <location>
        <begin position="25"/>
        <end position="68"/>
    </location>
</feature>
<dbReference type="GO" id="GO:0000981">
    <property type="term" value="F:DNA-binding transcription factor activity, RNA polymerase II-specific"/>
    <property type="evidence" value="ECO:0007669"/>
    <property type="project" value="TreeGrafter"/>
</dbReference>
<organism evidence="9 10">
    <name type="scientific">Trichinella papuae</name>
    <dbReference type="NCBI Taxonomy" id="268474"/>
    <lineage>
        <taxon>Eukaryota</taxon>
        <taxon>Metazoa</taxon>
        <taxon>Ecdysozoa</taxon>
        <taxon>Nematoda</taxon>
        <taxon>Enoplea</taxon>
        <taxon>Dorylaimia</taxon>
        <taxon>Trichinellida</taxon>
        <taxon>Trichinellidae</taxon>
        <taxon>Trichinella</taxon>
    </lineage>
</organism>
<dbReference type="Proteomes" id="UP000054843">
    <property type="component" value="Unassembled WGS sequence"/>
</dbReference>
<dbReference type="GO" id="GO:0046983">
    <property type="term" value="F:protein dimerization activity"/>
    <property type="evidence" value="ECO:0007669"/>
    <property type="project" value="InterPro"/>
</dbReference>
<dbReference type="GO" id="GO:0005634">
    <property type="term" value="C:nucleus"/>
    <property type="evidence" value="ECO:0007669"/>
    <property type="project" value="UniProtKB-SubCell"/>
</dbReference>
<name>A0A0V1N6X9_9BILA</name>
<reference evidence="9 10" key="1">
    <citation type="submission" date="2015-01" db="EMBL/GenBank/DDBJ databases">
        <title>Evolution of Trichinella species and genotypes.</title>
        <authorList>
            <person name="Korhonen P.K."/>
            <person name="Edoardo P."/>
            <person name="Giuseppe L.R."/>
            <person name="Gasser R.B."/>
        </authorList>
    </citation>
    <scope>NUCLEOTIDE SEQUENCE [LARGE SCALE GENOMIC DNA]</scope>
    <source>
        <strain evidence="9">ISS1980</strain>
    </source>
</reference>
<accession>A0A0V1N6X9</accession>
<dbReference type="InterPro" id="IPR011598">
    <property type="entry name" value="bHLH_dom"/>
</dbReference>
<dbReference type="SUPFAM" id="SSF47459">
    <property type="entry name" value="HLH, helix-loop-helix DNA-binding domain"/>
    <property type="match status" value="1"/>
</dbReference>
<evidence type="ECO:0000313" key="9">
    <source>
        <dbReference type="EMBL" id="KRZ79635.1"/>
    </source>
</evidence>
<dbReference type="GO" id="GO:0000978">
    <property type="term" value="F:RNA polymerase II cis-regulatory region sequence-specific DNA binding"/>
    <property type="evidence" value="ECO:0007669"/>
    <property type="project" value="TreeGrafter"/>
</dbReference>
<evidence type="ECO:0000256" key="3">
    <source>
        <dbReference type="ARBA" id="ARBA00023125"/>
    </source>
</evidence>
<protein>
    <submittedName>
        <fullName evidence="9">Max-like protein X</fullName>
    </submittedName>
</protein>
<evidence type="ECO:0000256" key="5">
    <source>
        <dbReference type="ARBA" id="ARBA00023242"/>
    </source>
</evidence>
<keyword evidence="5" id="KW-0539">Nucleus</keyword>
<comment type="caution">
    <text evidence="9">The sequence shown here is derived from an EMBL/GenBank/DDBJ whole genome shotgun (WGS) entry which is preliminary data.</text>
</comment>
<keyword evidence="7" id="KW-0812">Transmembrane</keyword>
<comment type="subcellular location">
    <subcellularLocation>
        <location evidence="1">Nucleus</location>
    </subcellularLocation>
</comment>
<proteinExistence type="predicted"/>
<evidence type="ECO:0000313" key="10">
    <source>
        <dbReference type="Proteomes" id="UP000054843"/>
    </source>
</evidence>
<evidence type="ECO:0000256" key="7">
    <source>
        <dbReference type="SAM" id="Phobius"/>
    </source>
</evidence>
<keyword evidence="10" id="KW-1185">Reference proteome</keyword>
<evidence type="ECO:0000256" key="6">
    <source>
        <dbReference type="SAM" id="Coils"/>
    </source>
</evidence>
<keyword evidence="7" id="KW-0472">Membrane</keyword>